<reference evidence="1" key="1">
    <citation type="submission" date="2023-03" db="EMBL/GenBank/DDBJ databases">
        <title>Massive genome expansion in bonnet fungi (Mycena s.s.) driven by repeated elements and novel gene families across ecological guilds.</title>
        <authorList>
            <consortium name="Lawrence Berkeley National Laboratory"/>
            <person name="Harder C.B."/>
            <person name="Miyauchi S."/>
            <person name="Viragh M."/>
            <person name="Kuo A."/>
            <person name="Thoen E."/>
            <person name="Andreopoulos B."/>
            <person name="Lu D."/>
            <person name="Skrede I."/>
            <person name="Drula E."/>
            <person name="Henrissat B."/>
            <person name="Morin E."/>
            <person name="Kohler A."/>
            <person name="Barry K."/>
            <person name="LaButti K."/>
            <person name="Morin E."/>
            <person name="Salamov A."/>
            <person name="Lipzen A."/>
            <person name="Mereny Z."/>
            <person name="Hegedus B."/>
            <person name="Baldrian P."/>
            <person name="Stursova M."/>
            <person name="Weitz H."/>
            <person name="Taylor A."/>
            <person name="Grigoriev I.V."/>
            <person name="Nagy L.G."/>
            <person name="Martin F."/>
            <person name="Kauserud H."/>
        </authorList>
    </citation>
    <scope>NUCLEOTIDE SEQUENCE</scope>
    <source>
        <strain evidence="1">CBHHK200</strain>
    </source>
</reference>
<organism evidence="1 2">
    <name type="scientific">Mycena alexandri</name>
    <dbReference type="NCBI Taxonomy" id="1745969"/>
    <lineage>
        <taxon>Eukaryota</taxon>
        <taxon>Fungi</taxon>
        <taxon>Dikarya</taxon>
        <taxon>Basidiomycota</taxon>
        <taxon>Agaricomycotina</taxon>
        <taxon>Agaricomycetes</taxon>
        <taxon>Agaricomycetidae</taxon>
        <taxon>Agaricales</taxon>
        <taxon>Marasmiineae</taxon>
        <taxon>Mycenaceae</taxon>
        <taxon>Mycena</taxon>
    </lineage>
</organism>
<sequence>MNLAKVRAFLGRSALHNVPFRGIHRSPASMTSFRLGDTTFQRRPWRFWDMHLPTTTWVPRWGAIERERSRSRQNENLPAGLCNIPDTHLPSPWTCNWPDCRAWDRDSNLDAFIEELRHQYNIPGALNPIMFQDTWYSPTVLESRGTFYLYEKVLRTNKPYILYTFPGVYVSVEDFFENCDWNGMVQTPLSPDPLVPDVVSPEKLPLTHSEKGLRFASAEPYRKRTLLDMTRPEGVWTFESRKEWLNRGWNYPAPASWPRIPDELLPEPFSCAWHAFSPADDWYEPDSKYEAWEAGPQHGLLRRWGVPDLTPVMFMAESYFDCAFYIPTVLRTGETYYLWIWMEDPDAYIIPPILRKFEGTYASVEDFVENADWNRMYKIELDGGQESYEEEMY</sequence>
<proteinExistence type="predicted"/>
<protein>
    <submittedName>
        <fullName evidence="1">Uncharacterized protein</fullName>
    </submittedName>
</protein>
<dbReference type="Proteomes" id="UP001218188">
    <property type="component" value="Unassembled WGS sequence"/>
</dbReference>
<name>A0AAD6T235_9AGAR</name>
<dbReference type="EMBL" id="JARJCM010000037">
    <property type="protein sequence ID" value="KAJ7037376.1"/>
    <property type="molecule type" value="Genomic_DNA"/>
</dbReference>
<evidence type="ECO:0000313" key="2">
    <source>
        <dbReference type="Proteomes" id="UP001218188"/>
    </source>
</evidence>
<evidence type="ECO:0000313" key="1">
    <source>
        <dbReference type="EMBL" id="KAJ7037376.1"/>
    </source>
</evidence>
<keyword evidence="2" id="KW-1185">Reference proteome</keyword>
<gene>
    <name evidence="1" type="ORF">C8F04DRAFT_1092237</name>
</gene>
<dbReference type="AlphaFoldDB" id="A0AAD6T235"/>
<comment type="caution">
    <text evidence="1">The sequence shown here is derived from an EMBL/GenBank/DDBJ whole genome shotgun (WGS) entry which is preliminary data.</text>
</comment>
<accession>A0AAD6T235</accession>